<dbReference type="AlphaFoldDB" id="A0A0F4YVM5"/>
<evidence type="ECO:0000256" key="8">
    <source>
        <dbReference type="ARBA" id="ARBA00022989"/>
    </source>
</evidence>
<dbReference type="GO" id="GO:0098803">
    <property type="term" value="C:respiratory chain complex"/>
    <property type="evidence" value="ECO:0007669"/>
    <property type="project" value="UniProtKB-UniRule"/>
</dbReference>
<feature type="binding site" evidence="13">
    <location>
        <position position="256"/>
    </location>
    <ligand>
        <name>Fe cation</name>
        <dbReference type="ChEBI" id="CHEBI:24875"/>
        <label>2</label>
    </ligand>
</feature>
<keyword evidence="8" id="KW-1133">Transmembrane helix</keyword>
<comment type="subcellular location">
    <subcellularLocation>
        <location evidence="1">Mitochondrion inner membrane</location>
        <topology evidence="1">Multi-pass membrane protein</topology>
        <orientation evidence="1">Matrix side</orientation>
    </subcellularLocation>
</comment>
<evidence type="ECO:0000256" key="9">
    <source>
        <dbReference type="ARBA" id="ARBA00023002"/>
    </source>
</evidence>
<dbReference type="PANTHER" id="PTHR31803">
    <property type="entry name" value="ALTERNATIVE OXIDASE"/>
    <property type="match status" value="1"/>
</dbReference>
<keyword evidence="6 13" id="KW-0479">Metal-binding</keyword>
<dbReference type="Gene3D" id="1.20.1260.140">
    <property type="entry name" value="Alternative oxidase"/>
    <property type="match status" value="2"/>
</dbReference>
<evidence type="ECO:0000256" key="5">
    <source>
        <dbReference type="ARBA" id="ARBA00022692"/>
    </source>
</evidence>
<comment type="similarity">
    <text evidence="2 14">Belongs to the alternative oxidase family.</text>
</comment>
<keyword evidence="11 14" id="KW-0472">Membrane</keyword>
<accession>A0A0F4YVM5</accession>
<feature type="binding site" evidence="13">
    <location>
        <position position="256"/>
    </location>
    <ligand>
        <name>Fe cation</name>
        <dbReference type="ChEBI" id="CHEBI:24875"/>
        <label>1</label>
    </ligand>
</feature>
<evidence type="ECO:0000256" key="12">
    <source>
        <dbReference type="ARBA" id="ARBA00025285"/>
    </source>
</evidence>
<evidence type="ECO:0000256" key="2">
    <source>
        <dbReference type="ARBA" id="ARBA00008388"/>
    </source>
</evidence>
<dbReference type="GeneID" id="25315907"/>
<dbReference type="STRING" id="1408163.A0A0F4YVM5"/>
<evidence type="ECO:0000313" key="16">
    <source>
        <dbReference type="EMBL" id="KKA22352.1"/>
    </source>
</evidence>
<gene>
    <name evidence="16" type="ORF">T310_3558</name>
</gene>
<proteinExistence type="inferred from homology"/>
<keyword evidence="17" id="KW-1185">Reference proteome</keyword>
<reference evidence="16 17" key="1">
    <citation type="submission" date="2015-04" db="EMBL/GenBank/DDBJ databases">
        <authorList>
            <person name="Heijne W.H."/>
            <person name="Fedorova N.D."/>
            <person name="Nierman W.C."/>
            <person name="Vollebregt A.W."/>
            <person name="Zhao Z."/>
            <person name="Wu L."/>
            <person name="Kumar M."/>
            <person name="Stam H."/>
            <person name="van den Berg M.A."/>
            <person name="Pel H.J."/>
        </authorList>
    </citation>
    <scope>NUCLEOTIDE SEQUENCE [LARGE SCALE GENOMIC DNA]</scope>
    <source>
        <strain evidence="16 17">CBS 393.64</strain>
    </source>
</reference>
<keyword evidence="5 14" id="KW-0812">Transmembrane</keyword>
<comment type="cofactor">
    <cofactor evidence="13 14">
        <name>Fe cation</name>
        <dbReference type="ChEBI" id="CHEBI:24875"/>
    </cofactor>
    <text evidence="13 14">Binds 2 iron ions per subunit.</text>
</comment>
<evidence type="ECO:0000313" key="17">
    <source>
        <dbReference type="Proteomes" id="UP000053958"/>
    </source>
</evidence>
<evidence type="ECO:0000256" key="6">
    <source>
        <dbReference type="ARBA" id="ARBA00022723"/>
    </source>
</evidence>
<feature type="binding site" evidence="13">
    <location>
        <position position="170"/>
    </location>
    <ligand>
        <name>Fe cation</name>
        <dbReference type="ChEBI" id="CHEBI:24875"/>
        <label>1</label>
    </ligand>
</feature>
<organism evidence="16 17">
    <name type="scientific">Rasamsonia emersonii (strain ATCC 16479 / CBS 393.64 / IMI 116815)</name>
    <dbReference type="NCBI Taxonomy" id="1408163"/>
    <lineage>
        <taxon>Eukaryota</taxon>
        <taxon>Fungi</taxon>
        <taxon>Dikarya</taxon>
        <taxon>Ascomycota</taxon>
        <taxon>Pezizomycotina</taxon>
        <taxon>Eurotiomycetes</taxon>
        <taxon>Eurotiomycetidae</taxon>
        <taxon>Eurotiales</taxon>
        <taxon>Trichocomaceae</taxon>
        <taxon>Rasamsonia</taxon>
    </lineage>
</organism>
<evidence type="ECO:0000256" key="14">
    <source>
        <dbReference type="RuleBase" id="RU003779"/>
    </source>
</evidence>
<feature type="binding site" evidence="13">
    <location>
        <position position="170"/>
    </location>
    <ligand>
        <name>Fe cation</name>
        <dbReference type="ChEBI" id="CHEBI:24875"/>
        <label>2</label>
    </ligand>
</feature>
<evidence type="ECO:0000256" key="15">
    <source>
        <dbReference type="SAM" id="MobiDB-lite"/>
    </source>
</evidence>
<dbReference type="RefSeq" id="XP_013328964.1">
    <property type="nucleotide sequence ID" value="XM_013473510.1"/>
</dbReference>
<dbReference type="PIRSF" id="PIRSF005229">
    <property type="entry name" value="AOX"/>
    <property type="match status" value="1"/>
</dbReference>
<evidence type="ECO:0000256" key="7">
    <source>
        <dbReference type="ARBA" id="ARBA00022982"/>
    </source>
</evidence>
<dbReference type="InterPro" id="IPR038659">
    <property type="entry name" value="AOX_sf"/>
</dbReference>
<dbReference type="GO" id="GO:0046872">
    <property type="term" value="F:metal ion binding"/>
    <property type="evidence" value="ECO:0007669"/>
    <property type="project" value="UniProtKB-UniRule"/>
</dbReference>
<dbReference type="OrthoDB" id="16906at2759"/>
<feature type="region of interest" description="Disordered" evidence="15">
    <location>
        <begin position="277"/>
        <end position="308"/>
    </location>
</feature>
<dbReference type="EMBL" id="LASV01000143">
    <property type="protein sequence ID" value="KKA22352.1"/>
    <property type="molecule type" value="Genomic_DNA"/>
</dbReference>
<keyword evidence="7 14" id="KW-0249">Electron transport</keyword>
<evidence type="ECO:0000256" key="10">
    <source>
        <dbReference type="ARBA" id="ARBA00023004"/>
    </source>
</evidence>
<protein>
    <recommendedName>
        <fullName evidence="14">Alternative oxidase</fullName>
        <ecNumber evidence="14">1.-.-.-</ecNumber>
    </recommendedName>
</protein>
<keyword evidence="3" id="KW-0813">Transport</keyword>
<evidence type="ECO:0000256" key="3">
    <source>
        <dbReference type="ARBA" id="ARBA00022448"/>
    </source>
</evidence>
<evidence type="ECO:0000256" key="1">
    <source>
        <dbReference type="ARBA" id="ARBA00004292"/>
    </source>
</evidence>
<sequence length="308" mass="35241">MYSTTATVPIRAASALPKAAARVPVVPGALRTAGLRASFVACNDIAQKNSNNGKRMFSSTPRAALKEFFPKVETKQIVDVESGWPHPVYTDKEMREIKYAHRKAQNWADWIALGMVRLLRWGMDTATGYRHPPEGKPLPKKFEMNECKWLTRFVFLESVAGVPGMSEKNEEGQWMGVFFNGFFISYLLSPRICHRFVGYLEEEAVLTYTRAIEELEAGKLPKWKDMDAPDIAVKYWKMPEGHRKMRDLLLYVRADEAKHREVNHTLSNLNHKTDPNPYVAKFRDTNKPRPSKGTDLVKPTGWERDEVI</sequence>
<comment type="caution">
    <text evidence="16">The sequence shown here is derived from an EMBL/GenBank/DDBJ whole genome shotgun (WGS) entry which is preliminary data.</text>
</comment>
<name>A0A0F4YVM5_RASE3</name>
<comment type="function">
    <text evidence="12">Catalyzes cyanide-resistant oxygen consumption. May increase respiration when the cytochrome respiratory pathway is restricted, or in response to low temperatures.</text>
</comment>
<feature type="binding site" evidence="13">
    <location>
        <position position="259"/>
    </location>
    <ligand>
        <name>Fe cation</name>
        <dbReference type="ChEBI" id="CHEBI:24875"/>
        <label>2</label>
    </ligand>
</feature>
<dbReference type="GO" id="GO:0010230">
    <property type="term" value="P:alternative respiration"/>
    <property type="evidence" value="ECO:0007669"/>
    <property type="project" value="TreeGrafter"/>
</dbReference>
<keyword evidence="10 13" id="KW-0408">Iron</keyword>
<dbReference type="Pfam" id="PF01786">
    <property type="entry name" value="AOX"/>
    <property type="match status" value="2"/>
</dbReference>
<dbReference type="EC" id="1.-.-.-" evidence="14"/>
<keyword evidence="4 14" id="KW-0679">Respiratory chain</keyword>
<dbReference type="PANTHER" id="PTHR31803:SF3">
    <property type="entry name" value="ALTERNATIVE OXIDASE"/>
    <property type="match status" value="1"/>
</dbReference>
<evidence type="ECO:0000256" key="4">
    <source>
        <dbReference type="ARBA" id="ARBA00022660"/>
    </source>
</evidence>
<dbReference type="GO" id="GO:0009916">
    <property type="term" value="F:alternative oxidase activity"/>
    <property type="evidence" value="ECO:0007669"/>
    <property type="project" value="UniProtKB-UniRule"/>
</dbReference>
<feature type="binding site" evidence="13">
    <location>
        <position position="157"/>
    </location>
    <ligand>
        <name>Fe cation</name>
        <dbReference type="ChEBI" id="CHEBI:24875"/>
        <label>1</label>
    </ligand>
</feature>
<dbReference type="InterPro" id="IPR002680">
    <property type="entry name" value="AOX"/>
</dbReference>
<feature type="binding site" evidence="13">
    <location>
        <position position="201"/>
    </location>
    <ligand>
        <name>Fe cation</name>
        <dbReference type="ChEBI" id="CHEBI:24875"/>
        <label>2</label>
    </ligand>
</feature>
<dbReference type="GO" id="GO:0005743">
    <property type="term" value="C:mitochondrial inner membrane"/>
    <property type="evidence" value="ECO:0007669"/>
    <property type="project" value="UniProtKB-SubCell"/>
</dbReference>
<keyword evidence="9 14" id="KW-0560">Oxidoreductase</keyword>
<dbReference type="Proteomes" id="UP000053958">
    <property type="component" value="Unassembled WGS sequence"/>
</dbReference>
<evidence type="ECO:0000256" key="13">
    <source>
        <dbReference type="PIRSR" id="PIRSR005229-1"/>
    </source>
</evidence>
<evidence type="ECO:0000256" key="11">
    <source>
        <dbReference type="ARBA" id="ARBA00023136"/>
    </source>
</evidence>